<gene>
    <name evidence="2" type="ORF">K452DRAFT_284290</name>
</gene>
<dbReference type="GeneID" id="54297417"/>
<evidence type="ECO:0000313" key="2">
    <source>
        <dbReference type="EMBL" id="KAF2144911.1"/>
    </source>
</evidence>
<dbReference type="OrthoDB" id="5352317at2759"/>
<keyword evidence="3" id="KW-1185">Reference proteome</keyword>
<proteinExistence type="predicted"/>
<dbReference type="PANTHER" id="PTHR39602">
    <property type="entry name" value="ACW-9"/>
    <property type="match status" value="1"/>
</dbReference>
<evidence type="ECO:0000256" key="1">
    <source>
        <dbReference type="SAM" id="SignalP"/>
    </source>
</evidence>
<evidence type="ECO:0000313" key="3">
    <source>
        <dbReference type="Proteomes" id="UP000799438"/>
    </source>
</evidence>
<dbReference type="RefSeq" id="XP_033400623.1">
    <property type="nucleotide sequence ID" value="XM_033539921.1"/>
</dbReference>
<protein>
    <recommendedName>
        <fullName evidence="4">Small secreted protein</fullName>
    </recommendedName>
</protein>
<dbReference type="EMBL" id="ML995478">
    <property type="protein sequence ID" value="KAF2144911.1"/>
    <property type="molecule type" value="Genomic_DNA"/>
</dbReference>
<accession>A0A6A6BQP7</accession>
<reference evidence="2" key="1">
    <citation type="journal article" date="2020" name="Stud. Mycol.">
        <title>101 Dothideomycetes genomes: a test case for predicting lifestyles and emergence of pathogens.</title>
        <authorList>
            <person name="Haridas S."/>
            <person name="Albert R."/>
            <person name="Binder M."/>
            <person name="Bloem J."/>
            <person name="Labutti K."/>
            <person name="Salamov A."/>
            <person name="Andreopoulos B."/>
            <person name="Baker S."/>
            <person name="Barry K."/>
            <person name="Bills G."/>
            <person name="Bluhm B."/>
            <person name="Cannon C."/>
            <person name="Castanera R."/>
            <person name="Culley D."/>
            <person name="Daum C."/>
            <person name="Ezra D."/>
            <person name="Gonzalez J."/>
            <person name="Henrissat B."/>
            <person name="Kuo A."/>
            <person name="Liang C."/>
            <person name="Lipzen A."/>
            <person name="Lutzoni F."/>
            <person name="Magnuson J."/>
            <person name="Mondo S."/>
            <person name="Nolan M."/>
            <person name="Ohm R."/>
            <person name="Pangilinan J."/>
            <person name="Park H.-J."/>
            <person name="Ramirez L."/>
            <person name="Alfaro M."/>
            <person name="Sun H."/>
            <person name="Tritt A."/>
            <person name="Yoshinaga Y."/>
            <person name="Zwiers L.-H."/>
            <person name="Turgeon B."/>
            <person name="Goodwin S."/>
            <person name="Spatafora J."/>
            <person name="Crous P."/>
            <person name="Grigoriev I."/>
        </authorList>
    </citation>
    <scope>NUCLEOTIDE SEQUENCE</scope>
    <source>
        <strain evidence="2">CBS 121167</strain>
    </source>
</reference>
<dbReference type="AlphaFoldDB" id="A0A6A6BQP7"/>
<name>A0A6A6BQP7_9PEZI</name>
<feature type="signal peptide" evidence="1">
    <location>
        <begin position="1"/>
        <end position="18"/>
    </location>
</feature>
<feature type="chain" id="PRO_5025574790" description="Small secreted protein" evidence="1">
    <location>
        <begin position="19"/>
        <end position="146"/>
    </location>
</feature>
<dbReference type="Proteomes" id="UP000799438">
    <property type="component" value="Unassembled WGS sequence"/>
</dbReference>
<dbReference type="PANTHER" id="PTHR39602:SF2">
    <property type="entry name" value="ACW-9"/>
    <property type="match status" value="1"/>
</dbReference>
<sequence>MQFTNALIAAIMATVVAAAPTPADKLMTDTQAAQWTIKSFTRSCNQADTSCHVSFSVDTKNGAPQACSYDVSGQPASRTDYNSVACGPYTISSGWSGQFGPDAGFSTLAVTNGKQIIYPAYTDKQLVNGQAVAPDQSYAPQNLPGQ</sequence>
<keyword evidence="1" id="KW-0732">Signal</keyword>
<organism evidence="2 3">
    <name type="scientific">Aplosporella prunicola CBS 121167</name>
    <dbReference type="NCBI Taxonomy" id="1176127"/>
    <lineage>
        <taxon>Eukaryota</taxon>
        <taxon>Fungi</taxon>
        <taxon>Dikarya</taxon>
        <taxon>Ascomycota</taxon>
        <taxon>Pezizomycotina</taxon>
        <taxon>Dothideomycetes</taxon>
        <taxon>Dothideomycetes incertae sedis</taxon>
        <taxon>Botryosphaeriales</taxon>
        <taxon>Aplosporellaceae</taxon>
        <taxon>Aplosporella</taxon>
    </lineage>
</organism>
<evidence type="ECO:0008006" key="4">
    <source>
        <dbReference type="Google" id="ProtNLM"/>
    </source>
</evidence>